<evidence type="ECO:0000256" key="4">
    <source>
        <dbReference type="ARBA" id="ARBA00022723"/>
    </source>
</evidence>
<dbReference type="AlphaFoldDB" id="A0A971S1J0"/>
<feature type="domain" description="HTH arsR-type" evidence="7">
    <location>
        <begin position="228"/>
        <end position="308"/>
    </location>
</feature>
<dbReference type="InterPro" id="IPR040084">
    <property type="entry name" value="GTPase_Obg"/>
</dbReference>
<dbReference type="GO" id="GO:0003700">
    <property type="term" value="F:DNA-binding transcription factor activity"/>
    <property type="evidence" value="ECO:0007669"/>
    <property type="project" value="InterPro"/>
</dbReference>
<dbReference type="EMBL" id="JAAYEE010000223">
    <property type="protein sequence ID" value="NLW36228.1"/>
    <property type="molecule type" value="Genomic_DNA"/>
</dbReference>
<reference evidence="9" key="1">
    <citation type="journal article" date="2020" name="Biotechnol. Biofuels">
        <title>New insights from the biogas microbiome by comprehensive genome-resolved metagenomics of nearly 1600 species originating from multiple anaerobic digesters.</title>
        <authorList>
            <person name="Campanaro S."/>
            <person name="Treu L."/>
            <person name="Rodriguez-R L.M."/>
            <person name="Kovalovszki A."/>
            <person name="Ziels R.M."/>
            <person name="Maus I."/>
            <person name="Zhu X."/>
            <person name="Kougias P.G."/>
            <person name="Basile A."/>
            <person name="Luo G."/>
            <person name="Schluter A."/>
            <person name="Konstantinidis K.T."/>
            <person name="Angelidaki I."/>
        </authorList>
    </citation>
    <scope>NUCLEOTIDE SEQUENCE</scope>
    <source>
        <strain evidence="9">AS06rmzACSIP_7</strain>
    </source>
</reference>
<dbReference type="PANTHER" id="PTHR43787">
    <property type="entry name" value="FEMO COFACTOR BIOSYNTHESIS PROTEIN NIFB-RELATED"/>
    <property type="match status" value="1"/>
</dbReference>
<dbReference type="Proteomes" id="UP000777265">
    <property type="component" value="Unassembled WGS sequence"/>
</dbReference>
<comment type="caution">
    <text evidence="9">The sequence shown here is derived from an EMBL/GenBank/DDBJ whole genome shotgun (WGS) entry which is preliminary data.</text>
</comment>
<keyword evidence="2" id="KW-0004">4Fe-4S</keyword>
<dbReference type="PROSITE" id="PS51918">
    <property type="entry name" value="RADICAL_SAM"/>
    <property type="match status" value="1"/>
</dbReference>
<keyword evidence="6" id="KW-0411">Iron-sulfur</keyword>
<evidence type="ECO:0000313" key="10">
    <source>
        <dbReference type="Proteomes" id="UP000777265"/>
    </source>
</evidence>
<dbReference type="InterPro" id="IPR011991">
    <property type="entry name" value="ArsR-like_HTH"/>
</dbReference>
<organism evidence="9 10">
    <name type="scientific">Syntrophorhabdus aromaticivorans</name>
    <dbReference type="NCBI Taxonomy" id="328301"/>
    <lineage>
        <taxon>Bacteria</taxon>
        <taxon>Pseudomonadati</taxon>
        <taxon>Thermodesulfobacteriota</taxon>
        <taxon>Syntrophorhabdia</taxon>
        <taxon>Syntrophorhabdales</taxon>
        <taxon>Syntrophorhabdaceae</taxon>
        <taxon>Syntrophorhabdus</taxon>
    </lineage>
</organism>
<dbReference type="GO" id="GO:0051539">
    <property type="term" value="F:4 iron, 4 sulfur cluster binding"/>
    <property type="evidence" value="ECO:0007669"/>
    <property type="project" value="UniProtKB-KW"/>
</dbReference>
<accession>A0A971S1J0</accession>
<dbReference type="InterPro" id="IPR013785">
    <property type="entry name" value="Aldolase_TIM"/>
</dbReference>
<proteinExistence type="predicted"/>
<dbReference type="Gene3D" id="3.20.20.70">
    <property type="entry name" value="Aldolase class I"/>
    <property type="match status" value="1"/>
</dbReference>
<dbReference type="InterPro" id="IPR006638">
    <property type="entry name" value="Elp3/MiaA/NifB-like_rSAM"/>
</dbReference>
<gene>
    <name evidence="9" type="ORF">GXY80_12245</name>
</gene>
<evidence type="ECO:0000313" key="9">
    <source>
        <dbReference type="EMBL" id="NLW36228.1"/>
    </source>
</evidence>
<dbReference type="SUPFAM" id="SSF46785">
    <property type="entry name" value="Winged helix' DNA-binding domain"/>
    <property type="match status" value="1"/>
</dbReference>
<evidence type="ECO:0000256" key="3">
    <source>
        <dbReference type="ARBA" id="ARBA00022691"/>
    </source>
</evidence>
<dbReference type="InterPro" id="IPR007197">
    <property type="entry name" value="rSAM"/>
</dbReference>
<dbReference type="InterPro" id="IPR036388">
    <property type="entry name" value="WH-like_DNA-bd_sf"/>
</dbReference>
<evidence type="ECO:0000256" key="5">
    <source>
        <dbReference type="ARBA" id="ARBA00023004"/>
    </source>
</evidence>
<dbReference type="InterPro" id="IPR036390">
    <property type="entry name" value="WH_DNA-bd_sf"/>
</dbReference>
<dbReference type="CDD" id="cd00090">
    <property type="entry name" value="HTH_ARSR"/>
    <property type="match status" value="1"/>
</dbReference>
<comment type="cofactor">
    <cofactor evidence="1">
        <name>[4Fe-4S] cluster</name>
        <dbReference type="ChEBI" id="CHEBI:49883"/>
    </cofactor>
</comment>
<evidence type="ECO:0000256" key="1">
    <source>
        <dbReference type="ARBA" id="ARBA00001966"/>
    </source>
</evidence>
<keyword evidence="4" id="KW-0479">Metal-binding</keyword>
<feature type="domain" description="Radical SAM core" evidence="8">
    <location>
        <begin position="12"/>
        <end position="242"/>
    </location>
</feature>
<dbReference type="GO" id="GO:0003824">
    <property type="term" value="F:catalytic activity"/>
    <property type="evidence" value="ECO:0007669"/>
    <property type="project" value="InterPro"/>
</dbReference>
<dbReference type="Pfam" id="PF04055">
    <property type="entry name" value="Radical_SAM"/>
    <property type="match status" value="1"/>
</dbReference>
<dbReference type="SFLD" id="SFLDS00029">
    <property type="entry name" value="Radical_SAM"/>
    <property type="match status" value="1"/>
</dbReference>
<keyword evidence="5" id="KW-0408">Iron</keyword>
<sequence length="308" mass="34874">MAKFVFGPVPSRRLGFSLGVDIIPRKYCNFDCIYCQVGKTANKEVTRKPFFEIEEVAKEVVEELHRAERTDFVTFSGSGEPTLNLNIRSMIHEIKQRVDTPVAVITNGSLLSLEEVRNDIREADVVLPSLDAASEDIFRLINRPHPSIGVASIIEGLKRLREDYHGLIWLEIMMIKGMNDDPDEVEKLRDIVTRLGVDKIHLNTVTRPPSETTAGRMENYDLEKLQVFFGGTCEVISSFKKNGVHAEKLKWAEMLMSILRRRSLTVNDIAKITGVSLPQIEEALRVMEAEGRIEADFFGDDVYYSAID</sequence>
<dbReference type="SUPFAM" id="SSF102114">
    <property type="entry name" value="Radical SAM enzymes"/>
    <property type="match status" value="1"/>
</dbReference>
<dbReference type="SFLD" id="SFLDG01067">
    <property type="entry name" value="SPASM/twitch_domain_containing"/>
    <property type="match status" value="1"/>
</dbReference>
<dbReference type="InterPro" id="IPR058240">
    <property type="entry name" value="rSAM_sf"/>
</dbReference>
<keyword evidence="3" id="KW-0949">S-adenosyl-L-methionine</keyword>
<dbReference type="PROSITE" id="PS50987">
    <property type="entry name" value="HTH_ARSR_2"/>
    <property type="match status" value="1"/>
</dbReference>
<dbReference type="CDD" id="cd01335">
    <property type="entry name" value="Radical_SAM"/>
    <property type="match status" value="1"/>
</dbReference>
<evidence type="ECO:0000259" key="8">
    <source>
        <dbReference type="PROSITE" id="PS51918"/>
    </source>
</evidence>
<dbReference type="GO" id="GO:0046872">
    <property type="term" value="F:metal ion binding"/>
    <property type="evidence" value="ECO:0007669"/>
    <property type="project" value="UniProtKB-KW"/>
</dbReference>
<name>A0A971S1J0_9BACT</name>
<evidence type="ECO:0000256" key="6">
    <source>
        <dbReference type="ARBA" id="ARBA00023014"/>
    </source>
</evidence>
<dbReference type="InterPro" id="IPR001845">
    <property type="entry name" value="HTH_ArsR_DNA-bd_dom"/>
</dbReference>
<dbReference type="SFLD" id="SFLDG01083">
    <property type="entry name" value="Uncharacterised_Radical_SAM_Su"/>
    <property type="match status" value="1"/>
</dbReference>
<protein>
    <submittedName>
        <fullName evidence="9">Radical SAM protein</fullName>
    </submittedName>
</protein>
<evidence type="ECO:0000259" key="7">
    <source>
        <dbReference type="PROSITE" id="PS50987"/>
    </source>
</evidence>
<dbReference type="PANTHER" id="PTHR43787:SF11">
    <property type="entry name" value="UPF0026 PROTEIN SLR1464"/>
    <property type="match status" value="1"/>
</dbReference>
<evidence type="ECO:0000256" key="2">
    <source>
        <dbReference type="ARBA" id="ARBA00022485"/>
    </source>
</evidence>
<reference evidence="9" key="2">
    <citation type="submission" date="2020-01" db="EMBL/GenBank/DDBJ databases">
        <authorList>
            <person name="Campanaro S."/>
        </authorList>
    </citation>
    <scope>NUCLEOTIDE SEQUENCE</scope>
    <source>
        <strain evidence="9">AS06rmzACSIP_7</strain>
    </source>
</reference>
<dbReference type="Gene3D" id="1.10.10.10">
    <property type="entry name" value="Winged helix-like DNA-binding domain superfamily/Winged helix DNA-binding domain"/>
    <property type="match status" value="1"/>
</dbReference>
<dbReference type="SMART" id="SM00729">
    <property type="entry name" value="Elp3"/>
    <property type="match status" value="1"/>
</dbReference>